<feature type="transmembrane region" description="Helical" evidence="8">
    <location>
        <begin position="166"/>
        <end position="183"/>
    </location>
</feature>
<comment type="subcellular location">
    <subcellularLocation>
        <location evidence="1">Membrane</location>
        <topology evidence="1">Multi-pass membrane protein</topology>
    </subcellularLocation>
</comment>
<feature type="transmembrane region" description="Helical" evidence="8">
    <location>
        <begin position="125"/>
        <end position="146"/>
    </location>
</feature>
<keyword evidence="5" id="KW-0029">Amino-acid transport</keyword>
<feature type="transmembrane region" description="Helical" evidence="8">
    <location>
        <begin position="313"/>
        <end position="331"/>
    </location>
</feature>
<reference evidence="10" key="1">
    <citation type="submission" date="2015-04" db="EMBL/GenBank/DDBJ databases">
        <title>The genome sequence of the plant pathogenic Rhizarian Plasmodiophora brassicae reveals insights in its biotrophic life cycle and the origin of chitin synthesis.</title>
        <authorList>
            <person name="Schwelm A."/>
            <person name="Fogelqvist J."/>
            <person name="Knaust A."/>
            <person name="Julke S."/>
            <person name="Lilja T."/>
            <person name="Dhandapani V."/>
            <person name="Bonilla-Rosso G."/>
            <person name="Karlsson M."/>
            <person name="Shevchenko A."/>
            <person name="Choi S.R."/>
            <person name="Kim H.G."/>
            <person name="Park J.Y."/>
            <person name="Lim Y.P."/>
            <person name="Ludwig-Muller J."/>
            <person name="Dixelius C."/>
        </authorList>
    </citation>
    <scope>NUCLEOTIDE SEQUENCE</scope>
    <source>
        <tissue evidence="10">Potato root galls</tissue>
    </source>
</reference>
<keyword evidence="7 8" id="KW-0472">Membrane</keyword>
<dbReference type="GO" id="GO:0016020">
    <property type="term" value="C:membrane"/>
    <property type="evidence" value="ECO:0007669"/>
    <property type="project" value="UniProtKB-SubCell"/>
</dbReference>
<name>A0A0H5QQI6_9EUKA</name>
<feature type="transmembrane region" description="Helical" evidence="8">
    <location>
        <begin position="52"/>
        <end position="71"/>
    </location>
</feature>
<evidence type="ECO:0000256" key="8">
    <source>
        <dbReference type="SAM" id="Phobius"/>
    </source>
</evidence>
<organism evidence="10">
    <name type="scientific">Spongospora subterranea</name>
    <dbReference type="NCBI Taxonomy" id="70186"/>
    <lineage>
        <taxon>Eukaryota</taxon>
        <taxon>Sar</taxon>
        <taxon>Rhizaria</taxon>
        <taxon>Endomyxa</taxon>
        <taxon>Phytomyxea</taxon>
        <taxon>Plasmodiophorida</taxon>
        <taxon>Plasmodiophoridae</taxon>
        <taxon>Spongospora</taxon>
    </lineage>
</organism>
<evidence type="ECO:0000259" key="9">
    <source>
        <dbReference type="Pfam" id="PF01490"/>
    </source>
</evidence>
<evidence type="ECO:0000256" key="6">
    <source>
        <dbReference type="ARBA" id="ARBA00022989"/>
    </source>
</evidence>
<accession>A0A0H5QQI6</accession>
<dbReference type="InterPro" id="IPR013057">
    <property type="entry name" value="AA_transpt_TM"/>
</dbReference>
<keyword evidence="3" id="KW-0813">Transport</keyword>
<evidence type="ECO:0000256" key="4">
    <source>
        <dbReference type="ARBA" id="ARBA00022692"/>
    </source>
</evidence>
<dbReference type="PANTHER" id="PTHR22950">
    <property type="entry name" value="AMINO ACID TRANSPORTER"/>
    <property type="match status" value="1"/>
</dbReference>
<dbReference type="GO" id="GO:0015179">
    <property type="term" value="F:L-amino acid transmembrane transporter activity"/>
    <property type="evidence" value="ECO:0007669"/>
    <property type="project" value="TreeGrafter"/>
</dbReference>
<keyword evidence="4 8" id="KW-0812">Transmembrane</keyword>
<feature type="transmembrane region" description="Helical" evidence="8">
    <location>
        <begin position="195"/>
        <end position="216"/>
    </location>
</feature>
<proteinExistence type="inferred from homology"/>
<evidence type="ECO:0000256" key="3">
    <source>
        <dbReference type="ARBA" id="ARBA00022448"/>
    </source>
</evidence>
<evidence type="ECO:0000313" key="10">
    <source>
        <dbReference type="EMBL" id="CRZ03736.1"/>
    </source>
</evidence>
<evidence type="ECO:0000256" key="2">
    <source>
        <dbReference type="ARBA" id="ARBA00008066"/>
    </source>
</evidence>
<dbReference type="AlphaFoldDB" id="A0A0H5QQI6"/>
<dbReference type="Pfam" id="PF01490">
    <property type="entry name" value="Aa_trans"/>
    <property type="match status" value="1"/>
</dbReference>
<feature type="transmembrane region" description="Helical" evidence="8">
    <location>
        <begin position="77"/>
        <end position="94"/>
    </location>
</feature>
<feature type="transmembrane region" description="Helical" evidence="8">
    <location>
        <begin position="271"/>
        <end position="293"/>
    </location>
</feature>
<protein>
    <recommendedName>
        <fullName evidence="9">Amino acid transporter transmembrane domain-containing protein</fullName>
    </recommendedName>
</protein>
<feature type="domain" description="Amino acid transporter transmembrane" evidence="9">
    <location>
        <begin position="47"/>
        <end position="416"/>
    </location>
</feature>
<feature type="transmembrane region" description="Helical" evidence="8">
    <location>
        <begin position="236"/>
        <end position="259"/>
    </location>
</feature>
<keyword evidence="6 8" id="KW-1133">Transmembrane helix</keyword>
<feature type="transmembrane region" description="Helical" evidence="8">
    <location>
        <begin position="378"/>
        <end position="401"/>
    </location>
</feature>
<evidence type="ECO:0000256" key="1">
    <source>
        <dbReference type="ARBA" id="ARBA00004141"/>
    </source>
</evidence>
<evidence type="ECO:0000256" key="7">
    <source>
        <dbReference type="ARBA" id="ARBA00023136"/>
    </source>
</evidence>
<sequence>MKELQISSSGDQRLASIKSISPKALEEARKSGVKSKPDNYNRSEDVKSVARASFNFANTILGAGIIGMPFALKRTGLLMGCLLMMFVAYLSAYSSRMLVQCANKVGATTYEGLCRQILGGKAFNVVLLCMGAFAFGGMTAYLILIGDAATFVSRAWFGTDTIFSDRRILILGFSCICVLPLSLIRDITKLSFGSFLGLVSIAVIVITVIWHGPAAAQQMTLAENQTSSAISVIESTLFAGIGTMSFAFVCNHSAFIVFNSLDHPTPSRWRLITNISVGFAFFMCFIFGVSGYVNFRQSTKADILGNFPASDEVMNISRVMLVTTMIFTYPMEMFVARHCILQVVTQEEHCSYWKYALASVSLFAATLAIAITVPDVGIVIEVTGAISASCVGYILPGFIYLKMTGYEEVKRNALAVWNRAPNDVGDKPPFMNQVRMATRDVGPLMLVGFGILAMVAGTVTAFI</sequence>
<comment type="similarity">
    <text evidence="2">Belongs to the amino acid/polyamine transporter 2 family.</text>
</comment>
<feature type="transmembrane region" description="Helical" evidence="8">
    <location>
        <begin position="441"/>
        <end position="462"/>
    </location>
</feature>
<evidence type="ECO:0000256" key="5">
    <source>
        <dbReference type="ARBA" id="ARBA00022970"/>
    </source>
</evidence>
<dbReference type="EMBL" id="HACM01003294">
    <property type="protein sequence ID" value="CRZ03736.1"/>
    <property type="molecule type" value="Transcribed_RNA"/>
</dbReference>
<dbReference type="PANTHER" id="PTHR22950:SF458">
    <property type="entry name" value="SODIUM-COUPLED NEUTRAL AMINO ACID TRANSPORTER 11-RELATED"/>
    <property type="match status" value="1"/>
</dbReference>
<feature type="transmembrane region" description="Helical" evidence="8">
    <location>
        <begin position="352"/>
        <end position="372"/>
    </location>
</feature>